<comment type="caution">
    <text evidence="2">The sequence shown here is derived from an EMBL/GenBank/DDBJ whole genome shotgun (WGS) entry which is preliminary data.</text>
</comment>
<evidence type="ECO:0000256" key="1">
    <source>
        <dbReference type="SAM" id="MobiDB-lite"/>
    </source>
</evidence>
<keyword evidence="3" id="KW-1185">Reference proteome</keyword>
<dbReference type="AlphaFoldDB" id="A0A2T9Y269"/>
<feature type="region of interest" description="Disordered" evidence="1">
    <location>
        <begin position="38"/>
        <end position="60"/>
    </location>
</feature>
<dbReference type="OrthoDB" id="10525283at2759"/>
<organism evidence="2 3">
    <name type="scientific">Smittium megazygosporum</name>
    <dbReference type="NCBI Taxonomy" id="133381"/>
    <lineage>
        <taxon>Eukaryota</taxon>
        <taxon>Fungi</taxon>
        <taxon>Fungi incertae sedis</taxon>
        <taxon>Zoopagomycota</taxon>
        <taxon>Kickxellomycotina</taxon>
        <taxon>Harpellomycetes</taxon>
        <taxon>Harpellales</taxon>
        <taxon>Legeriomycetaceae</taxon>
        <taxon>Smittium</taxon>
    </lineage>
</organism>
<dbReference type="Proteomes" id="UP000245609">
    <property type="component" value="Unassembled WGS sequence"/>
</dbReference>
<protein>
    <submittedName>
        <fullName evidence="2">Uncharacterized protein</fullName>
    </submittedName>
</protein>
<reference evidence="2 3" key="1">
    <citation type="journal article" date="2018" name="MBio">
        <title>Comparative Genomics Reveals the Core Gene Toolbox for the Fungus-Insect Symbiosis.</title>
        <authorList>
            <person name="Wang Y."/>
            <person name="Stata M."/>
            <person name="Wang W."/>
            <person name="Stajich J.E."/>
            <person name="White M.M."/>
            <person name="Moncalvo J.M."/>
        </authorList>
    </citation>
    <scope>NUCLEOTIDE SEQUENCE [LARGE SCALE GENOMIC DNA]</scope>
    <source>
        <strain evidence="2 3">SC-DP-2</strain>
    </source>
</reference>
<evidence type="ECO:0000313" key="2">
    <source>
        <dbReference type="EMBL" id="PVU86418.1"/>
    </source>
</evidence>
<gene>
    <name evidence="2" type="ORF">BB560_006727</name>
</gene>
<sequence>MDFELRVIKGITGGGFVGPKTQYSVDIKGNLNGATIEHTDYSGPEPQTSTKSIPPGYKFL</sequence>
<accession>A0A2T9Y269</accession>
<name>A0A2T9Y269_9FUNG</name>
<proteinExistence type="predicted"/>
<dbReference type="EMBL" id="MBFS01003485">
    <property type="protein sequence ID" value="PVU86418.1"/>
    <property type="molecule type" value="Genomic_DNA"/>
</dbReference>
<evidence type="ECO:0000313" key="3">
    <source>
        <dbReference type="Proteomes" id="UP000245609"/>
    </source>
</evidence>